<dbReference type="GO" id="GO:0005975">
    <property type="term" value="P:carbohydrate metabolic process"/>
    <property type="evidence" value="ECO:0007669"/>
    <property type="project" value="InterPro"/>
</dbReference>
<comment type="caution">
    <text evidence="2">The sequence shown here is derived from an EMBL/GenBank/DDBJ whole genome shotgun (WGS) entry which is preliminary data.</text>
</comment>
<reference evidence="2 3" key="1">
    <citation type="submission" date="2020-02" db="EMBL/GenBank/DDBJ databases">
        <title>Draft genome sequence of Haematococcus lacustris strain NIES-144.</title>
        <authorList>
            <person name="Morimoto D."/>
            <person name="Nakagawa S."/>
            <person name="Yoshida T."/>
            <person name="Sawayama S."/>
        </authorList>
    </citation>
    <scope>NUCLEOTIDE SEQUENCE [LARGE SCALE GENOMIC DNA]</scope>
    <source>
        <strain evidence="2 3">NIES-144</strain>
    </source>
</reference>
<dbReference type="PANTHER" id="PTHR31151:SF0">
    <property type="entry name" value="PROLINE-TRNA LIGASE (DUF1680)"/>
    <property type="match status" value="1"/>
</dbReference>
<evidence type="ECO:0000313" key="3">
    <source>
        <dbReference type="Proteomes" id="UP000485058"/>
    </source>
</evidence>
<dbReference type="AlphaFoldDB" id="A0A699ZGR2"/>
<feature type="non-terminal residue" evidence="2">
    <location>
        <position position="302"/>
    </location>
</feature>
<accession>A0A699ZGR2</accession>
<evidence type="ECO:0000259" key="1">
    <source>
        <dbReference type="Pfam" id="PF07944"/>
    </source>
</evidence>
<organism evidence="2 3">
    <name type="scientific">Haematococcus lacustris</name>
    <name type="common">Green alga</name>
    <name type="synonym">Haematococcus pluvialis</name>
    <dbReference type="NCBI Taxonomy" id="44745"/>
    <lineage>
        <taxon>Eukaryota</taxon>
        <taxon>Viridiplantae</taxon>
        <taxon>Chlorophyta</taxon>
        <taxon>core chlorophytes</taxon>
        <taxon>Chlorophyceae</taxon>
        <taxon>CS clade</taxon>
        <taxon>Chlamydomonadales</taxon>
        <taxon>Haematococcaceae</taxon>
        <taxon>Haematococcus</taxon>
    </lineage>
</organism>
<name>A0A699ZGR2_HAELA</name>
<dbReference type="InterPro" id="IPR012878">
    <property type="entry name" value="Beta-AFase-like_GH127_cat"/>
</dbReference>
<proteinExistence type="predicted"/>
<dbReference type="Pfam" id="PF07944">
    <property type="entry name" value="Beta-AFase-like_GH127_cat"/>
    <property type="match status" value="1"/>
</dbReference>
<feature type="domain" description="Non-reducing end beta-L-arabinofuranosidase-like GH127 catalytic" evidence="1">
    <location>
        <begin position="5"/>
        <end position="299"/>
    </location>
</feature>
<dbReference type="Proteomes" id="UP000485058">
    <property type="component" value="Unassembled WGS sequence"/>
</dbReference>
<protein>
    <submittedName>
        <fullName evidence="2">ShKT domain-containing protein</fullName>
    </submittedName>
</protein>
<dbReference type="InterPro" id="IPR008928">
    <property type="entry name" value="6-hairpin_glycosidase_sf"/>
</dbReference>
<feature type="non-terminal residue" evidence="2">
    <location>
        <position position="1"/>
    </location>
</feature>
<sequence>LPYTGSWEDPGCELRGHFVGHYLSALSYLVLGTGDGAAGERLELMVSELAKVQARLGGGYLSAFPAEHFDRVEQLKGVWAPYYVIHKIMLGLLDAHVMGGSTQALTMVTAMADYFHARTSKVIAEKGLAHWERSLETEFGGMNEVLYRLYRLTLQEQHRELAAWFDKPRWWKALVAGVDPLSYHHANTHLAQVVGFAERFNAVADPDAKTAVQNFFNILTTNYSFATGGSNSKEFWQTPQMMAEAVLQPEHSLETHEICTQYNVLKIARALFMWTGDVRYSDFYERALLNGILGVSRLTADQ</sequence>
<dbReference type="PANTHER" id="PTHR31151">
    <property type="entry name" value="PROLINE-TRNA LIGASE (DUF1680)"/>
    <property type="match status" value="1"/>
</dbReference>
<gene>
    <name evidence="2" type="ORF">HaLaN_17479</name>
</gene>
<dbReference type="EMBL" id="BLLF01001621">
    <property type="protein sequence ID" value="GFH20370.1"/>
    <property type="molecule type" value="Genomic_DNA"/>
</dbReference>
<evidence type="ECO:0000313" key="2">
    <source>
        <dbReference type="EMBL" id="GFH20370.1"/>
    </source>
</evidence>
<dbReference type="SUPFAM" id="SSF48208">
    <property type="entry name" value="Six-hairpin glycosidases"/>
    <property type="match status" value="1"/>
</dbReference>
<keyword evidence="3" id="KW-1185">Reference proteome</keyword>